<protein>
    <recommendedName>
        <fullName evidence="4">Transposase</fullName>
    </recommendedName>
</protein>
<organism evidence="2 3">
    <name type="scientific">Brevibacterium aurantiacum</name>
    <dbReference type="NCBI Taxonomy" id="273384"/>
    <lineage>
        <taxon>Bacteria</taxon>
        <taxon>Bacillati</taxon>
        <taxon>Actinomycetota</taxon>
        <taxon>Actinomycetes</taxon>
        <taxon>Micrococcales</taxon>
        <taxon>Brevibacteriaceae</taxon>
        <taxon>Brevibacterium</taxon>
    </lineage>
</organism>
<evidence type="ECO:0008006" key="4">
    <source>
        <dbReference type="Google" id="ProtNLM"/>
    </source>
</evidence>
<feature type="region of interest" description="Disordered" evidence="1">
    <location>
        <begin position="35"/>
        <end position="68"/>
    </location>
</feature>
<accession>A0A2H1KV56</accession>
<gene>
    <name evidence="2" type="ORF">BAURA63_03803</name>
</gene>
<evidence type="ECO:0000256" key="1">
    <source>
        <dbReference type="SAM" id="MobiDB-lite"/>
    </source>
</evidence>
<name>A0A2H1KV56_BREAU</name>
<evidence type="ECO:0000313" key="3">
    <source>
        <dbReference type="Proteomes" id="UP000234327"/>
    </source>
</evidence>
<evidence type="ECO:0000313" key="2">
    <source>
        <dbReference type="EMBL" id="SMY03646.1"/>
    </source>
</evidence>
<dbReference type="AlphaFoldDB" id="A0A2H1KV56"/>
<reference evidence="2 3" key="1">
    <citation type="submission" date="2017-03" db="EMBL/GenBank/DDBJ databases">
        <authorList>
            <person name="Afonso C.L."/>
            <person name="Miller P.J."/>
            <person name="Scott M.A."/>
            <person name="Spackman E."/>
            <person name="Goraichik I."/>
            <person name="Dimitrov K.M."/>
            <person name="Suarez D.L."/>
            <person name="Swayne D.E."/>
        </authorList>
    </citation>
    <scope>NUCLEOTIDE SEQUENCE [LARGE SCALE GENOMIC DNA]</scope>
    <source>
        <strain evidence="3">6(3)</strain>
    </source>
</reference>
<dbReference type="EMBL" id="FXYZ01000057">
    <property type="protein sequence ID" value="SMY03646.1"/>
    <property type="molecule type" value="Genomic_DNA"/>
</dbReference>
<dbReference type="Proteomes" id="UP000234327">
    <property type="component" value="Unassembled WGS sequence"/>
</dbReference>
<sequence>MDGTWAKILDEAVVKDDATGDLEWVLSVDSTSVRAHQHAAGARKKGAALIRSRPSLWPENASADPAED</sequence>
<proteinExistence type="predicted"/>
<feature type="compositionally biased region" description="Basic residues" evidence="1">
    <location>
        <begin position="35"/>
        <end position="46"/>
    </location>
</feature>